<evidence type="ECO:0000313" key="7">
    <source>
        <dbReference type="Proteomes" id="UP000176050"/>
    </source>
</evidence>
<dbReference type="EMBL" id="CP017478">
    <property type="protein sequence ID" value="AOW20182.1"/>
    <property type="molecule type" value="Genomic_DNA"/>
</dbReference>
<dbReference type="Pfam" id="PF07681">
    <property type="entry name" value="DoxX"/>
    <property type="match status" value="1"/>
</dbReference>
<keyword evidence="4 5" id="KW-0472">Membrane</keyword>
<dbReference type="Proteomes" id="UP000176050">
    <property type="component" value="Chromosome"/>
</dbReference>
<evidence type="ECO:0000256" key="1">
    <source>
        <dbReference type="ARBA" id="ARBA00004141"/>
    </source>
</evidence>
<organism evidence="6 7">
    <name type="scientific">Urechidicola croceus</name>
    <dbReference type="NCBI Taxonomy" id="1850246"/>
    <lineage>
        <taxon>Bacteria</taxon>
        <taxon>Pseudomonadati</taxon>
        <taxon>Bacteroidota</taxon>
        <taxon>Flavobacteriia</taxon>
        <taxon>Flavobacteriales</taxon>
        <taxon>Flavobacteriaceae</taxon>
        <taxon>Urechidicola</taxon>
    </lineage>
</organism>
<dbReference type="RefSeq" id="WP_070236320.1">
    <property type="nucleotide sequence ID" value="NZ_CP017478.1"/>
</dbReference>
<evidence type="ECO:0000256" key="4">
    <source>
        <dbReference type="ARBA" id="ARBA00023136"/>
    </source>
</evidence>
<dbReference type="STRING" id="1850246.LPB138_05580"/>
<evidence type="ECO:0000256" key="5">
    <source>
        <dbReference type="SAM" id="Phobius"/>
    </source>
</evidence>
<accession>A0A1D8P6K3</accession>
<keyword evidence="3 5" id="KW-1133">Transmembrane helix</keyword>
<keyword evidence="7" id="KW-1185">Reference proteome</keyword>
<dbReference type="GO" id="GO:0016020">
    <property type="term" value="C:membrane"/>
    <property type="evidence" value="ECO:0007669"/>
    <property type="project" value="UniProtKB-SubCell"/>
</dbReference>
<comment type="subcellular location">
    <subcellularLocation>
        <location evidence="1">Membrane</location>
        <topology evidence="1">Multi-pass membrane protein</topology>
    </subcellularLocation>
</comment>
<dbReference type="KEGG" id="lul:LPB138_05580"/>
<feature type="transmembrane region" description="Helical" evidence="5">
    <location>
        <begin position="116"/>
        <end position="134"/>
    </location>
</feature>
<dbReference type="AlphaFoldDB" id="A0A1D8P6K3"/>
<keyword evidence="2 5" id="KW-0812">Transmembrane</keyword>
<evidence type="ECO:0000313" key="6">
    <source>
        <dbReference type="EMBL" id="AOW20182.1"/>
    </source>
</evidence>
<protein>
    <submittedName>
        <fullName evidence="6">DoxX protein</fullName>
    </submittedName>
</protein>
<feature type="transmembrane region" description="Helical" evidence="5">
    <location>
        <begin position="91"/>
        <end position="110"/>
    </location>
</feature>
<evidence type="ECO:0000256" key="3">
    <source>
        <dbReference type="ARBA" id="ARBA00022989"/>
    </source>
</evidence>
<proteinExistence type="predicted"/>
<gene>
    <name evidence="6" type="ORF">LPB138_05580</name>
</gene>
<dbReference type="OrthoDB" id="5524812at2"/>
<evidence type="ECO:0000256" key="2">
    <source>
        <dbReference type="ARBA" id="ARBA00022692"/>
    </source>
</evidence>
<name>A0A1D8P6K3_9FLAO</name>
<feature type="transmembrane region" description="Helical" evidence="5">
    <location>
        <begin position="7"/>
        <end position="25"/>
    </location>
</feature>
<feature type="transmembrane region" description="Helical" evidence="5">
    <location>
        <begin position="68"/>
        <end position="86"/>
    </location>
</feature>
<dbReference type="InterPro" id="IPR032808">
    <property type="entry name" value="DoxX"/>
</dbReference>
<sequence>MKKYINILFIVFRLFLGGMMIYGGISKFQKPIPTPIEVAQKVEKFASPEKESTLQKILYISGAKQTGYFWQVLGICELLFGLLLIIQGTGFIGAIFLLPITLHIFLFHAFLESDEVGELLQTGALLLINILLVLKEKEKWKHLLWIKPI</sequence>
<reference evidence="6 7" key="1">
    <citation type="submission" date="2016-10" db="EMBL/GenBank/DDBJ databases">
        <title>Lutibacter sp. LPB0138, isolated from marine gastropod.</title>
        <authorList>
            <person name="Kim E."/>
            <person name="Yi H."/>
        </authorList>
    </citation>
    <scope>NUCLEOTIDE SEQUENCE [LARGE SCALE GENOMIC DNA]</scope>
    <source>
        <strain evidence="6 7">LPB0138</strain>
    </source>
</reference>